<name>A0ABX2ER71_9BURK</name>
<gene>
    <name evidence="1" type="ORF">HLB44_29930</name>
</gene>
<evidence type="ECO:0000313" key="1">
    <source>
        <dbReference type="EMBL" id="NRF71220.1"/>
    </source>
</evidence>
<keyword evidence="2" id="KW-1185">Reference proteome</keyword>
<sequence>MALSGDESAFRVYLSSTVDDLSDERVLAARIIGCHARVVDSYAAGVHSTVVNCLRDARHCHLHVVRTLR</sequence>
<dbReference type="Proteomes" id="UP000737171">
    <property type="component" value="Unassembled WGS sequence"/>
</dbReference>
<evidence type="ECO:0000313" key="2">
    <source>
        <dbReference type="Proteomes" id="UP000737171"/>
    </source>
</evidence>
<proteinExistence type="predicted"/>
<organism evidence="1 2">
    <name type="scientific">Pseudaquabacterium terrae</name>
    <dbReference type="NCBI Taxonomy" id="2732868"/>
    <lineage>
        <taxon>Bacteria</taxon>
        <taxon>Pseudomonadati</taxon>
        <taxon>Pseudomonadota</taxon>
        <taxon>Betaproteobacteria</taxon>
        <taxon>Burkholderiales</taxon>
        <taxon>Sphaerotilaceae</taxon>
        <taxon>Pseudaquabacterium</taxon>
    </lineage>
</organism>
<dbReference type="RefSeq" id="WP_173131988.1">
    <property type="nucleotide sequence ID" value="NZ_JABRWJ010000011.1"/>
</dbReference>
<protein>
    <submittedName>
        <fullName evidence="1">Uncharacterized protein</fullName>
    </submittedName>
</protein>
<comment type="caution">
    <text evidence="1">The sequence shown here is derived from an EMBL/GenBank/DDBJ whole genome shotgun (WGS) entry which is preliminary data.</text>
</comment>
<dbReference type="EMBL" id="JABRWJ010000011">
    <property type="protein sequence ID" value="NRF71220.1"/>
    <property type="molecule type" value="Genomic_DNA"/>
</dbReference>
<accession>A0ABX2ER71</accession>
<reference evidence="1 2" key="1">
    <citation type="submission" date="2020-05" db="EMBL/GenBank/DDBJ databases">
        <title>Aquincola sp. isolate from soil.</title>
        <authorList>
            <person name="Han J."/>
            <person name="Kim D.-U."/>
        </authorList>
    </citation>
    <scope>NUCLEOTIDE SEQUENCE [LARGE SCALE GENOMIC DNA]</scope>
    <source>
        <strain evidence="1 2">S2</strain>
    </source>
</reference>